<dbReference type="InterPro" id="IPR000504">
    <property type="entry name" value="RRM_dom"/>
</dbReference>
<dbReference type="InterPro" id="IPR035979">
    <property type="entry name" value="RBD_domain_sf"/>
</dbReference>
<dbReference type="EMBL" id="GETE01000546">
    <property type="protein sequence ID" value="JAT79056.1"/>
    <property type="molecule type" value="Transcribed_RNA"/>
</dbReference>
<dbReference type="PANTHER" id="PTHR48038">
    <property type="entry name" value="RIBONUCLEOPROTEIN RB97D"/>
    <property type="match status" value="1"/>
</dbReference>
<evidence type="ECO:0000256" key="4">
    <source>
        <dbReference type="PROSITE-ProRule" id="PRU00176"/>
    </source>
</evidence>
<dbReference type="PROSITE" id="PS50102">
    <property type="entry name" value="RRM"/>
    <property type="match status" value="1"/>
</dbReference>
<evidence type="ECO:0000256" key="5">
    <source>
        <dbReference type="SAM" id="MobiDB-lite"/>
    </source>
</evidence>
<protein>
    <recommendedName>
        <fullName evidence="1">Probable RNA-binding protein 18</fullName>
    </recommendedName>
    <alternativeName>
        <fullName evidence="3">RNA-binding motif protein 18</fullName>
    </alternativeName>
</protein>
<feature type="domain" description="RRM" evidence="6">
    <location>
        <begin position="29"/>
        <end position="110"/>
    </location>
</feature>
<dbReference type="InterPro" id="IPR012677">
    <property type="entry name" value="Nucleotide-bd_a/b_plait_sf"/>
</dbReference>
<sequence length="188" mass="21465">VIHSGDRMDLQEVRIPVPVEPLPIETDDKRIWIGNLDSLLTEYHLVKIVKKFGNVKKFDFLFHKSGPLRGHPRGYCFVTYESKAQAEEALTNMHGKQLLSKTVVAKWANTVPHGDPFARKCGSQGAPKDRKPTQNVRSQIHAIEAKLKAMERDKDDDIDRLLSSTPARPDHQRGNQHSQKPYDRARNR</sequence>
<dbReference type="PANTHER" id="PTHR48038:SF1">
    <property type="entry name" value="RIBONUCLEOPROTEIN RB97D"/>
    <property type="match status" value="1"/>
</dbReference>
<dbReference type="SUPFAM" id="SSF54928">
    <property type="entry name" value="RNA-binding domain, RBD"/>
    <property type="match status" value="1"/>
</dbReference>
<proteinExistence type="predicted"/>
<dbReference type="InterPro" id="IPR039157">
    <property type="entry name" value="RBM18_RRM"/>
</dbReference>
<feature type="non-terminal residue" evidence="7">
    <location>
        <position position="1"/>
    </location>
</feature>
<dbReference type="CDD" id="cd12355">
    <property type="entry name" value="RRM_RBM18"/>
    <property type="match status" value="1"/>
</dbReference>
<feature type="compositionally biased region" description="Basic and acidic residues" evidence="5">
    <location>
        <begin position="143"/>
        <end position="160"/>
    </location>
</feature>
<evidence type="ECO:0000256" key="2">
    <source>
        <dbReference type="ARBA" id="ARBA00022884"/>
    </source>
</evidence>
<dbReference type="AlphaFoldDB" id="A0A1D2AIN1"/>
<keyword evidence="2 4" id="KW-0694">RNA-binding</keyword>
<name>A0A1D2AIN1_ORNBR</name>
<dbReference type="Pfam" id="PF00076">
    <property type="entry name" value="RRM_1"/>
    <property type="match status" value="1"/>
</dbReference>
<evidence type="ECO:0000256" key="1">
    <source>
        <dbReference type="ARBA" id="ARBA00021141"/>
    </source>
</evidence>
<evidence type="ECO:0000256" key="3">
    <source>
        <dbReference type="ARBA" id="ARBA00030780"/>
    </source>
</evidence>
<feature type="region of interest" description="Disordered" evidence="5">
    <location>
        <begin position="115"/>
        <end position="188"/>
    </location>
</feature>
<reference evidence="7" key="1">
    <citation type="submission" date="2016-07" db="EMBL/GenBank/DDBJ databases">
        <title>Salivary Glands transcriptome analysis on engorged females of Ornithodoros brasiliensis (Acari:Argasidae).</title>
        <authorList>
            <person name="Simons S.M."/>
            <person name="Carvalho E."/>
            <person name="Junqueira-de-Azevedo I."/>
            <person name="Ho P.L."/>
            <person name="Giovanni D."/>
            <person name="Mendonca R."/>
            <person name="Onofrio V."/>
            <person name="Landulfo G."/>
            <person name="Ramirez D."/>
            <person name="Barros-Battesti D."/>
        </authorList>
    </citation>
    <scope>NUCLEOTIDE SEQUENCE</scope>
    <source>
        <strain evidence="7">Female</strain>
        <tissue evidence="7">Salivary gland</tissue>
    </source>
</reference>
<dbReference type="SMART" id="SM00360">
    <property type="entry name" value="RRM"/>
    <property type="match status" value="1"/>
</dbReference>
<organism evidence="7">
    <name type="scientific">Ornithodoros brasiliensis</name>
    <name type="common">Mouro tick</name>
    <dbReference type="NCBI Taxonomy" id="888526"/>
    <lineage>
        <taxon>Eukaryota</taxon>
        <taxon>Metazoa</taxon>
        <taxon>Ecdysozoa</taxon>
        <taxon>Arthropoda</taxon>
        <taxon>Chelicerata</taxon>
        <taxon>Arachnida</taxon>
        <taxon>Acari</taxon>
        <taxon>Parasitiformes</taxon>
        <taxon>Ixodida</taxon>
        <taxon>Ixodoidea</taxon>
        <taxon>Argasidae</taxon>
        <taxon>Ornithodorinae</taxon>
        <taxon>Ornithodoros</taxon>
    </lineage>
</organism>
<accession>A0A1D2AIN1</accession>
<dbReference type="GO" id="GO:0003723">
    <property type="term" value="F:RNA binding"/>
    <property type="evidence" value="ECO:0007669"/>
    <property type="project" value="UniProtKB-UniRule"/>
</dbReference>
<evidence type="ECO:0000259" key="6">
    <source>
        <dbReference type="PROSITE" id="PS50102"/>
    </source>
</evidence>
<dbReference type="Gene3D" id="3.30.70.330">
    <property type="match status" value="1"/>
</dbReference>
<evidence type="ECO:0000313" key="7">
    <source>
        <dbReference type="EMBL" id="JAT79056.1"/>
    </source>
</evidence>